<reference evidence="3 4" key="1">
    <citation type="submission" date="2016-05" db="EMBL/GenBank/DDBJ databases">
        <title>Complete Genome and Methylome Analysis of Psychrotrophic Bacterial Isolates from Antarctic Lake Untersee.</title>
        <authorList>
            <person name="Fomenkov A."/>
            <person name="Akimov V.N."/>
            <person name="Vasilyeva L.V."/>
            <person name="Andersen D."/>
            <person name="Vincze T."/>
            <person name="Roberts R.J."/>
        </authorList>
    </citation>
    <scope>NUCLEOTIDE SEQUENCE [LARGE SCALE GENOMIC DNA]</scope>
    <source>
        <strain evidence="3 4">U14-5</strain>
        <plasmid evidence="3 4">unnamed1</plasmid>
    </source>
</reference>
<geneLocation type="plasmid" evidence="3 4">
    <name>unnamed1</name>
</geneLocation>
<dbReference type="Proteomes" id="UP000185426">
    <property type="component" value="Plasmid unnamed1"/>
</dbReference>
<keyword evidence="1" id="KW-0175">Coiled coil</keyword>
<evidence type="ECO:0000313" key="4">
    <source>
        <dbReference type="Proteomes" id="UP000185426"/>
    </source>
</evidence>
<feature type="region of interest" description="Disordered" evidence="2">
    <location>
        <begin position="435"/>
        <end position="485"/>
    </location>
</feature>
<gene>
    <name evidence="3" type="ORF">BSA145_21080</name>
</gene>
<sequence length="485" mass="56759">MSPNELNSLYESMPDVDPHDFLSNDVWQESSEELKKDQLKEYQSINQVENNKKENNAIDELEYNESKLIPILKKEAVKDFLNNSRLFQGEKVESIVFDGETNTYSSNNNLIMKPDFYNENNDYEMYKVVDANENTLVTIHKSTLEKDENIAFFQMDRNFYENQGFIVDNKLEELTIKNLANESVHQAHNYIQEKSQKEETSISTDEIKTLLMDHMQKVEEVVNSYINKENEEKNKTSFKDRINNIKTEIKDIYSEFKNNVNLKIQAIKNAPSNLKRNVQNKIIDGAVSVNEGIVKKINSATSKIEAKRPLENQKNTGNNILEEYKKEYRKHLLSNFKGEYSENVANKIIINDIDNQLTNKPELAVRLRHEAITEMHKDFLEGNLSSDVDAKKMDIYLNDKSEFLSHGIRHFEKFQLKELLKEDLKDVKYQISEQQIEATNEKKSNEKSNEKTGDLKEREQQKVIDTDQDNKQKEIEKTEEQIELE</sequence>
<keyword evidence="3" id="KW-0614">Plasmid</keyword>
<protein>
    <submittedName>
        <fullName evidence="3">Uncharacterized protein</fullName>
    </submittedName>
</protein>
<dbReference type="EMBL" id="CP015608">
    <property type="protein sequence ID" value="APT48360.1"/>
    <property type="molecule type" value="Genomic_DNA"/>
</dbReference>
<proteinExistence type="predicted"/>
<evidence type="ECO:0000256" key="2">
    <source>
        <dbReference type="SAM" id="MobiDB-lite"/>
    </source>
</evidence>
<organism evidence="3 4">
    <name type="scientific">Bacillus safensis</name>
    <dbReference type="NCBI Taxonomy" id="561879"/>
    <lineage>
        <taxon>Bacteria</taxon>
        <taxon>Bacillati</taxon>
        <taxon>Bacillota</taxon>
        <taxon>Bacilli</taxon>
        <taxon>Bacillales</taxon>
        <taxon>Bacillaceae</taxon>
        <taxon>Bacillus</taxon>
    </lineage>
</organism>
<evidence type="ECO:0000313" key="3">
    <source>
        <dbReference type="EMBL" id="APT48360.1"/>
    </source>
</evidence>
<evidence type="ECO:0000256" key="1">
    <source>
        <dbReference type="SAM" id="Coils"/>
    </source>
</evidence>
<dbReference type="RefSeq" id="WP_075623786.1">
    <property type="nucleotide sequence ID" value="NZ_CP015608.1"/>
</dbReference>
<accession>A0A1L6ZPB9</accession>
<feature type="compositionally biased region" description="Basic and acidic residues" evidence="2">
    <location>
        <begin position="439"/>
        <end position="485"/>
    </location>
</feature>
<dbReference type="AlphaFoldDB" id="A0A1L6ZPB9"/>
<name>A0A1L6ZPB9_BACIA</name>
<feature type="coiled-coil region" evidence="1">
    <location>
        <begin position="215"/>
        <end position="248"/>
    </location>
</feature>